<reference evidence="11" key="1">
    <citation type="submission" date="2016-06" db="EMBL/GenBank/DDBJ databases">
        <authorList>
            <person name="Varghese N."/>
            <person name="Submissions Spin"/>
        </authorList>
    </citation>
    <scope>NUCLEOTIDE SEQUENCE [LARGE SCALE GENOMIC DNA]</scope>
    <source>
        <strain evidence="11">DSM 44983</strain>
    </source>
</reference>
<evidence type="ECO:0000256" key="1">
    <source>
        <dbReference type="ARBA" id="ARBA00022512"/>
    </source>
</evidence>
<evidence type="ECO:0000256" key="3">
    <source>
        <dbReference type="ARBA" id="ARBA00022729"/>
    </source>
</evidence>
<dbReference type="InterPro" id="IPR023849">
    <property type="entry name" value="TQXA_dom"/>
</dbReference>
<feature type="domain" description="Gram-positive cocci surface proteins LPxTG" evidence="8">
    <location>
        <begin position="354"/>
        <end position="393"/>
    </location>
</feature>
<feature type="transmembrane region" description="Helical" evidence="6">
    <location>
        <begin position="368"/>
        <end position="389"/>
    </location>
</feature>
<evidence type="ECO:0000259" key="9">
    <source>
        <dbReference type="Pfam" id="PF08341"/>
    </source>
</evidence>
<dbReference type="RefSeq" id="WP_067309762.1">
    <property type="nucleotide sequence ID" value="NZ_LRMV01000081.1"/>
</dbReference>
<keyword evidence="6" id="KW-0812">Transmembrane</keyword>
<dbReference type="InterPro" id="IPR019931">
    <property type="entry name" value="LPXTG_anchor"/>
</dbReference>
<evidence type="ECO:0000256" key="7">
    <source>
        <dbReference type="SAM" id="SignalP"/>
    </source>
</evidence>
<evidence type="ECO:0000256" key="5">
    <source>
        <dbReference type="SAM" id="MobiDB-lite"/>
    </source>
</evidence>
<dbReference type="NCBIfam" id="TIGR03934">
    <property type="entry name" value="TQXA_dom"/>
    <property type="match status" value="1"/>
</dbReference>
<evidence type="ECO:0000256" key="2">
    <source>
        <dbReference type="ARBA" id="ARBA00022525"/>
    </source>
</evidence>
<evidence type="ECO:0000313" key="10">
    <source>
        <dbReference type="EMBL" id="SCG79247.1"/>
    </source>
</evidence>
<feature type="compositionally biased region" description="Low complexity" evidence="5">
    <location>
        <begin position="327"/>
        <end position="356"/>
    </location>
</feature>
<feature type="region of interest" description="Disordered" evidence="5">
    <location>
        <begin position="307"/>
        <end position="358"/>
    </location>
</feature>
<feature type="chain" id="PRO_5014529976" evidence="7">
    <location>
        <begin position="33"/>
        <end position="398"/>
    </location>
</feature>
<evidence type="ECO:0000313" key="11">
    <source>
        <dbReference type="Proteomes" id="UP000198226"/>
    </source>
</evidence>
<dbReference type="AlphaFoldDB" id="A0A125Q1B6"/>
<keyword evidence="6" id="KW-0472">Membrane</keyword>
<evidence type="ECO:0000259" key="8">
    <source>
        <dbReference type="Pfam" id="PF00746"/>
    </source>
</evidence>
<proteinExistence type="predicted"/>
<keyword evidence="4" id="KW-0572">Peptidoglycan-anchor</keyword>
<name>A0A125Q1B6_9ACTN</name>
<feature type="signal peptide" evidence="7">
    <location>
        <begin position="1"/>
        <end position="32"/>
    </location>
</feature>
<dbReference type="EMBL" id="LT607752">
    <property type="protein sequence ID" value="SCG79247.1"/>
    <property type="molecule type" value="Genomic_DNA"/>
</dbReference>
<dbReference type="NCBIfam" id="TIGR01167">
    <property type="entry name" value="LPXTG_anchor"/>
    <property type="match status" value="1"/>
</dbReference>
<keyword evidence="11" id="KW-1185">Reference proteome</keyword>
<keyword evidence="2" id="KW-0964">Secreted</keyword>
<sequence>MFVERGRRWAGLAAALVTGGALVLAVAGPAAAEPTVKGVARAVPGTSVTLKLDGRAQKTSALALELKDGTVPVFCIDFHTPVARDGEYAEGTWSQSEVKNLGRVQWVLTHGYPNADRAKLLAAAGATLPAGLSDTRRDTLLYFGTQTAVWHFSDGVALGEWTRGLTAAAEYDVIRRVHDYLVRNATDQPEPKAELSLDPASATATTGGRAGPFTVHGPSGEIALKVDGGTAVDADGRTVGTTTNGGRFWLTATAAGRVTVTVSAPDSVSFGRVFLFSGGKNAKQKLILGGSTGTSVTAAAAASFAAAPASPSPSATPSGSPSPSPSPSASVESPSPSAPAESSSPASPAPSTSPASNGGGLPLTGSPIAMAALAGLALLAFGAVAVLLVRRRKVRFTV</sequence>
<gene>
    <name evidence="10" type="ORF">GA0070623_4595</name>
</gene>
<feature type="compositionally biased region" description="Low complexity" evidence="5">
    <location>
        <begin position="307"/>
        <end position="319"/>
    </location>
</feature>
<feature type="region of interest" description="Disordered" evidence="5">
    <location>
        <begin position="188"/>
        <end position="213"/>
    </location>
</feature>
<dbReference type="Pfam" id="PF08341">
    <property type="entry name" value="TED"/>
    <property type="match status" value="1"/>
</dbReference>
<dbReference type="InterPro" id="IPR013552">
    <property type="entry name" value="Thioester_dom"/>
</dbReference>
<keyword evidence="6" id="KW-1133">Transmembrane helix</keyword>
<feature type="domain" description="Thioester" evidence="9">
    <location>
        <begin position="73"/>
        <end position="186"/>
    </location>
</feature>
<evidence type="ECO:0000256" key="4">
    <source>
        <dbReference type="ARBA" id="ARBA00023088"/>
    </source>
</evidence>
<dbReference type="Proteomes" id="UP000198226">
    <property type="component" value="Chromosome I"/>
</dbReference>
<evidence type="ECO:0000256" key="6">
    <source>
        <dbReference type="SAM" id="Phobius"/>
    </source>
</evidence>
<dbReference type="Gene3D" id="1.10.150.480">
    <property type="match status" value="1"/>
</dbReference>
<keyword evidence="1" id="KW-0134">Cell wall</keyword>
<dbReference type="Pfam" id="PF00746">
    <property type="entry name" value="Gram_pos_anchor"/>
    <property type="match status" value="1"/>
</dbReference>
<protein>
    <submittedName>
        <fullName evidence="10">LPXTG-motif cell wall anchor domain-containing protein/TQXA domain-containing protein</fullName>
    </submittedName>
</protein>
<keyword evidence="3 7" id="KW-0732">Signal</keyword>
<accession>A0A125Q1B6</accession>
<organism evidence="10 11">
    <name type="scientific">Micromonospora rifamycinica</name>
    <dbReference type="NCBI Taxonomy" id="291594"/>
    <lineage>
        <taxon>Bacteria</taxon>
        <taxon>Bacillati</taxon>
        <taxon>Actinomycetota</taxon>
        <taxon>Actinomycetes</taxon>
        <taxon>Micromonosporales</taxon>
        <taxon>Micromonosporaceae</taxon>
        <taxon>Micromonospora</taxon>
    </lineage>
</organism>